<evidence type="ECO:0000256" key="1">
    <source>
        <dbReference type="SAM" id="SignalP"/>
    </source>
</evidence>
<evidence type="ECO:0000259" key="2">
    <source>
        <dbReference type="PROSITE" id="PS51725"/>
    </source>
</evidence>
<dbReference type="AlphaFoldDB" id="A0A7X5XXC3"/>
<feature type="signal peptide" evidence="1">
    <location>
        <begin position="1"/>
        <end position="23"/>
    </location>
</feature>
<dbReference type="GO" id="GO:0004497">
    <property type="term" value="F:monooxygenase activity"/>
    <property type="evidence" value="ECO:0007669"/>
    <property type="project" value="UniProtKB-KW"/>
</dbReference>
<evidence type="ECO:0000313" key="3">
    <source>
        <dbReference type="EMBL" id="NJB96745.1"/>
    </source>
</evidence>
<dbReference type="Gene3D" id="3.30.70.100">
    <property type="match status" value="1"/>
</dbReference>
<dbReference type="InterPro" id="IPR006311">
    <property type="entry name" value="TAT_signal"/>
</dbReference>
<protein>
    <submittedName>
        <fullName evidence="3">Quinol monooxygenase YgiN</fullName>
    </submittedName>
</protein>
<keyword evidence="3" id="KW-0503">Monooxygenase</keyword>
<dbReference type="PROSITE" id="PS51318">
    <property type="entry name" value="TAT"/>
    <property type="match status" value="1"/>
</dbReference>
<dbReference type="InterPro" id="IPR011008">
    <property type="entry name" value="Dimeric_a/b-barrel"/>
</dbReference>
<reference evidence="3 4" key="1">
    <citation type="submission" date="2020-03" db="EMBL/GenBank/DDBJ databases">
        <title>Genomic Encyclopedia of Type Strains, Phase IV (KMG-IV): sequencing the most valuable type-strain genomes for metagenomic binning, comparative biology and taxonomic classification.</title>
        <authorList>
            <person name="Goeker M."/>
        </authorList>
    </citation>
    <scope>NUCLEOTIDE SEQUENCE [LARGE SCALE GENOMIC DNA]</scope>
    <source>
        <strain evidence="3 4">DSM 7225</strain>
    </source>
</reference>
<proteinExistence type="predicted"/>
<evidence type="ECO:0000313" key="4">
    <source>
        <dbReference type="Proteomes" id="UP000531251"/>
    </source>
</evidence>
<dbReference type="RefSeq" id="WP_125972799.1">
    <property type="nucleotide sequence ID" value="NZ_BAAADY010000005.1"/>
</dbReference>
<accession>A0A7X5XXC3</accession>
<dbReference type="EMBL" id="JAATJB010000002">
    <property type="protein sequence ID" value="NJB96745.1"/>
    <property type="molecule type" value="Genomic_DNA"/>
</dbReference>
<dbReference type="Pfam" id="PF03992">
    <property type="entry name" value="ABM"/>
    <property type="match status" value="1"/>
</dbReference>
<keyword evidence="3" id="KW-0560">Oxidoreductase</keyword>
<keyword evidence="4" id="KW-1185">Reference proteome</keyword>
<dbReference type="PANTHER" id="PTHR33336:SF14">
    <property type="entry name" value="ANTIBIOTIC BIOSYNTHESIS MONOOXYGENASE"/>
    <property type="match status" value="1"/>
</dbReference>
<keyword evidence="1" id="KW-0732">Signal</keyword>
<dbReference type="PROSITE" id="PS51725">
    <property type="entry name" value="ABM"/>
    <property type="match status" value="1"/>
</dbReference>
<dbReference type="Proteomes" id="UP000531251">
    <property type="component" value="Unassembled WGS sequence"/>
</dbReference>
<organism evidence="3 4">
    <name type="scientific">Sphingomonas trueperi</name>
    <dbReference type="NCBI Taxonomy" id="53317"/>
    <lineage>
        <taxon>Bacteria</taxon>
        <taxon>Pseudomonadati</taxon>
        <taxon>Pseudomonadota</taxon>
        <taxon>Alphaproteobacteria</taxon>
        <taxon>Sphingomonadales</taxon>
        <taxon>Sphingomonadaceae</taxon>
        <taxon>Sphingomonas</taxon>
    </lineage>
</organism>
<dbReference type="InterPro" id="IPR007138">
    <property type="entry name" value="ABM_dom"/>
</dbReference>
<dbReference type="InterPro" id="IPR050744">
    <property type="entry name" value="AI-2_Isomerase_LsrG"/>
</dbReference>
<feature type="domain" description="ABM" evidence="2">
    <location>
        <begin position="31"/>
        <end position="117"/>
    </location>
</feature>
<gene>
    <name evidence="3" type="ORF">GGR89_001045</name>
</gene>
<dbReference type="SUPFAM" id="SSF54909">
    <property type="entry name" value="Dimeric alpha+beta barrel"/>
    <property type="match status" value="1"/>
</dbReference>
<name>A0A7X5XXC3_9SPHN</name>
<comment type="caution">
    <text evidence="3">The sequence shown here is derived from an EMBL/GenBank/DDBJ whole genome shotgun (WGS) entry which is preliminary data.</text>
</comment>
<feature type="chain" id="PRO_5031206340" evidence="1">
    <location>
        <begin position="24"/>
        <end position="126"/>
    </location>
</feature>
<sequence length="126" mass="12520">MTLERRSFLAGAAALGVAAPAAAAAPAGPMYGMVGKMTAKPGMRDALAAILVEGTAAMPGCLSYVVANDASDADLLWITEVWESKAAHAGSLALPAVRAAIAKGRPMIAAMETVAETAPVGGAGLR</sequence>
<dbReference type="PANTHER" id="PTHR33336">
    <property type="entry name" value="QUINOL MONOOXYGENASE YGIN-RELATED"/>
    <property type="match status" value="1"/>
</dbReference>